<name>A0A6N4DRD3_9GAMM</name>
<keyword evidence="3" id="KW-0862">Zinc</keyword>
<dbReference type="Pfam" id="PF01258">
    <property type="entry name" value="zf-dskA_traR"/>
    <property type="match status" value="1"/>
</dbReference>
<organism evidence="7 8">
    <name type="scientific">Candidatus Sedimenticola endophacoides</name>
    <dbReference type="NCBI Taxonomy" id="2548426"/>
    <lineage>
        <taxon>Bacteria</taxon>
        <taxon>Pseudomonadati</taxon>
        <taxon>Pseudomonadota</taxon>
        <taxon>Gammaproteobacteria</taxon>
        <taxon>Chromatiales</taxon>
        <taxon>Sedimenticolaceae</taxon>
        <taxon>Sedimenticola</taxon>
    </lineage>
</organism>
<comment type="caution">
    <text evidence="7">The sequence shown here is derived from an EMBL/GenBank/DDBJ whole genome shotgun (WGS) entry which is preliminary data.</text>
</comment>
<dbReference type="PROSITE" id="PS51128">
    <property type="entry name" value="ZF_DKSA_2"/>
    <property type="match status" value="1"/>
</dbReference>
<dbReference type="PANTHER" id="PTHR33823:SF4">
    <property type="entry name" value="GENERAL STRESS PROTEIN 16O"/>
    <property type="match status" value="1"/>
</dbReference>
<reference evidence="7 8" key="1">
    <citation type="submission" date="2018-01" db="EMBL/GenBank/DDBJ databases">
        <title>Novel co-symbiosis in the lucinid bivalve Phacoides pectinatus.</title>
        <authorList>
            <person name="Lim S.J."/>
            <person name="Davis B.G."/>
            <person name="Gill D.E."/>
            <person name="Engel A.S."/>
            <person name="Anderson L.C."/>
            <person name="Campbell B.J."/>
        </authorList>
    </citation>
    <scope>NUCLEOTIDE SEQUENCE [LARGE SCALE GENOMIC DNA]</scope>
    <source>
        <strain evidence="7">N3_P5</strain>
    </source>
</reference>
<dbReference type="InterPro" id="IPR037187">
    <property type="entry name" value="DnaK_N"/>
</dbReference>
<dbReference type="EMBL" id="PQCO01000254">
    <property type="protein sequence ID" value="PUD99524.1"/>
    <property type="molecule type" value="Genomic_DNA"/>
</dbReference>
<evidence type="ECO:0000256" key="3">
    <source>
        <dbReference type="ARBA" id="ARBA00022833"/>
    </source>
</evidence>
<feature type="domain" description="Zinc finger DksA/TraR C4-type" evidence="5">
    <location>
        <begin position="66"/>
        <end position="99"/>
    </location>
</feature>
<dbReference type="SUPFAM" id="SSF57716">
    <property type="entry name" value="Glucocorticoid receptor-like (DNA-binding domain)"/>
    <property type="match status" value="1"/>
</dbReference>
<feature type="zinc finger region" description="dksA C4-type" evidence="4">
    <location>
        <begin position="71"/>
        <end position="95"/>
    </location>
</feature>
<evidence type="ECO:0000256" key="2">
    <source>
        <dbReference type="ARBA" id="ARBA00022771"/>
    </source>
</evidence>
<sequence>MQRRNELNRRIHHITDNVRHSDGPLPSDFSEQAVEREEEEVLDALGEAGRRELRQINRTLARVDAGEYGTCAECGREIPEARLEILPHSELCVTCAERHGR</sequence>
<proteinExistence type="predicted"/>
<protein>
    <submittedName>
        <fullName evidence="7">Conjugal transfer protein TraR</fullName>
    </submittedName>
</protein>
<accession>A0A6N4DRD3</accession>
<keyword evidence="2" id="KW-0863">Zinc-finger</keyword>
<dbReference type="Gene3D" id="1.20.120.910">
    <property type="entry name" value="DksA, coiled-coil domain"/>
    <property type="match status" value="1"/>
</dbReference>
<evidence type="ECO:0000313" key="8">
    <source>
        <dbReference type="Proteomes" id="UP000250928"/>
    </source>
</evidence>
<evidence type="ECO:0000259" key="6">
    <source>
        <dbReference type="Pfam" id="PF21173"/>
    </source>
</evidence>
<evidence type="ECO:0000313" key="7">
    <source>
        <dbReference type="EMBL" id="PUD99524.1"/>
    </source>
</evidence>
<evidence type="ECO:0000256" key="4">
    <source>
        <dbReference type="PROSITE-ProRule" id="PRU00510"/>
    </source>
</evidence>
<dbReference type="PANTHER" id="PTHR33823">
    <property type="entry name" value="RNA POLYMERASE-BINDING TRANSCRIPTION FACTOR DKSA-RELATED"/>
    <property type="match status" value="1"/>
</dbReference>
<gene>
    <name evidence="7" type="ORF">C3L24_10730</name>
</gene>
<evidence type="ECO:0000259" key="5">
    <source>
        <dbReference type="Pfam" id="PF01258"/>
    </source>
</evidence>
<dbReference type="InterPro" id="IPR000962">
    <property type="entry name" value="Znf_DskA_TraR"/>
</dbReference>
<dbReference type="Pfam" id="PF21173">
    <property type="entry name" value="DksA-like_N"/>
    <property type="match status" value="1"/>
</dbReference>
<dbReference type="AlphaFoldDB" id="A0A6N4DRD3"/>
<dbReference type="SUPFAM" id="SSF109635">
    <property type="entry name" value="DnaK suppressor protein DksA, alpha-hairpin domain"/>
    <property type="match status" value="1"/>
</dbReference>
<feature type="domain" description="DnaK suppressor protein-like N-terminal" evidence="6">
    <location>
        <begin position="2"/>
        <end position="63"/>
    </location>
</feature>
<dbReference type="InterPro" id="IPR048487">
    <property type="entry name" value="DksA-like_N"/>
</dbReference>
<keyword evidence="1" id="KW-0479">Metal-binding</keyword>
<dbReference type="GO" id="GO:0008270">
    <property type="term" value="F:zinc ion binding"/>
    <property type="evidence" value="ECO:0007669"/>
    <property type="project" value="UniProtKB-KW"/>
</dbReference>
<evidence type="ECO:0000256" key="1">
    <source>
        <dbReference type="ARBA" id="ARBA00022723"/>
    </source>
</evidence>
<dbReference type="Proteomes" id="UP000250928">
    <property type="component" value="Unassembled WGS sequence"/>
</dbReference>